<sequence>MSNPYGGEYPPYQPAPNPYDSGAYGSARTPFDGVSLAALICSATCCAAPVGIGLGIAGLVRTRAGRRTGRWAAITGLVLGIVLTLAMAGFFVFAIVLGAKSIEEADARAGQCVDVNTLDIVEKADCDEPHDGEIVWAGRFDGALVKSFESSSTQDFCAGLPGLSASYRAAVEGNEYEAAVSVDAFEEDEPDTGDWFVCYVTRGDGEKLEKPVGAGDSGGTTGA</sequence>
<dbReference type="AlphaFoldDB" id="A0A0A1DPD1"/>
<dbReference type="KEGG" id="psim:KR76_19455"/>
<dbReference type="OrthoDB" id="3785114at2"/>
<gene>
    <name evidence="1" type="ORF">KR76_19455</name>
</gene>
<protein>
    <submittedName>
        <fullName evidence="1">Uncharacterized protein</fullName>
    </submittedName>
</protein>
<dbReference type="STRING" id="2045.KR76_19455"/>
<dbReference type="eggNOG" id="ENOG50320XF">
    <property type="taxonomic scope" value="Bacteria"/>
</dbReference>
<name>A0A0A1DPD1_NOCSI</name>
<evidence type="ECO:0000313" key="1">
    <source>
        <dbReference type="EMBL" id="AIY18398.1"/>
    </source>
</evidence>
<accession>A0A0A1DPD1</accession>
<organism evidence="1 2">
    <name type="scientific">Nocardioides simplex</name>
    <name type="common">Arthrobacter simplex</name>
    <dbReference type="NCBI Taxonomy" id="2045"/>
    <lineage>
        <taxon>Bacteria</taxon>
        <taxon>Bacillati</taxon>
        <taxon>Actinomycetota</taxon>
        <taxon>Actinomycetes</taxon>
        <taxon>Propionibacteriales</taxon>
        <taxon>Nocardioidaceae</taxon>
        <taxon>Pimelobacter</taxon>
    </lineage>
</organism>
<reference evidence="1 2" key="1">
    <citation type="journal article" date="2015" name="Genome Announc.">
        <title>Complete Genome Sequence of Steroid-Transforming Nocardioides simplex VKM Ac-2033D.</title>
        <authorList>
            <person name="Shtratnikova V.Y."/>
            <person name="Schelkunov M.I."/>
            <person name="Pekov Y.A."/>
            <person name="Fokina V.V."/>
            <person name="Logacheva M.D."/>
            <person name="Sokolov S.L."/>
            <person name="Bragin E.Y."/>
            <person name="Ashapkin V.V."/>
            <person name="Donova M.V."/>
        </authorList>
    </citation>
    <scope>NUCLEOTIDE SEQUENCE [LARGE SCALE GENOMIC DNA]</scope>
    <source>
        <strain evidence="1 2">VKM Ac-2033D</strain>
    </source>
</reference>
<dbReference type="EMBL" id="CP009896">
    <property type="protein sequence ID" value="AIY18398.1"/>
    <property type="molecule type" value="Genomic_DNA"/>
</dbReference>
<dbReference type="HOGENOM" id="CLU_1239111_0_0_11"/>
<proteinExistence type="predicted"/>
<dbReference type="Proteomes" id="UP000030300">
    <property type="component" value="Chromosome"/>
</dbReference>
<evidence type="ECO:0000313" key="2">
    <source>
        <dbReference type="Proteomes" id="UP000030300"/>
    </source>
</evidence>
<dbReference type="RefSeq" id="WP_038680598.1">
    <property type="nucleotide sequence ID" value="NZ_BJMC01000022.1"/>
</dbReference>
<dbReference type="GeneID" id="96610980"/>
<keyword evidence="2" id="KW-1185">Reference proteome</keyword>